<dbReference type="Proteomes" id="UP000626109">
    <property type="component" value="Unassembled WGS sequence"/>
</dbReference>
<dbReference type="Pfam" id="PF01529">
    <property type="entry name" value="DHHC"/>
    <property type="match status" value="1"/>
</dbReference>
<proteinExistence type="inferred from homology"/>
<comment type="domain">
    <text evidence="10">The DHHC domain is required for palmitoyltransferase activity.</text>
</comment>
<dbReference type="GO" id="GO:0005794">
    <property type="term" value="C:Golgi apparatus"/>
    <property type="evidence" value="ECO:0007669"/>
    <property type="project" value="TreeGrafter"/>
</dbReference>
<dbReference type="AlphaFoldDB" id="A0A813JNE4"/>
<evidence type="ECO:0000256" key="1">
    <source>
        <dbReference type="ARBA" id="ARBA00004127"/>
    </source>
</evidence>
<sequence>DVEQPCDEDQGEAAEHLPPAPHTFLEKLVLDDVLQKFFPTFFLVCVSLATLEYLTDLRPSSYSLAPQASLVFESGVTLSVILFLWVALADPGKLPPRPVGRSGVEDLMLAIDSAAGDEHPPNFSRLCTTTWIIKGLRTKYCTQLEACIEGFDHYCIWLNTAIGRGNHRQFLCLALAESVTQLAHIWLCWTMALSFVPYESFFSWCASVVSGYPALAMMAFLQCMTAPGICILVCGQTYGCLANLTTNELINYRRYAHFWVTADGHKNFMNPFDKGDPARNCLDFWWWRRR</sequence>
<keyword evidence="4 10" id="KW-0812">Transmembrane</keyword>
<keyword evidence="6 10" id="KW-0472">Membrane</keyword>
<evidence type="ECO:0000256" key="8">
    <source>
        <dbReference type="ARBA" id="ARBA00023288"/>
    </source>
</evidence>
<evidence type="ECO:0000256" key="4">
    <source>
        <dbReference type="ARBA" id="ARBA00022692"/>
    </source>
</evidence>
<comment type="subcellular location">
    <subcellularLocation>
        <location evidence="1">Endomembrane system</location>
        <topology evidence="1">Multi-pass membrane protein</topology>
    </subcellularLocation>
</comment>
<evidence type="ECO:0000256" key="9">
    <source>
        <dbReference type="ARBA" id="ARBA00023315"/>
    </source>
</evidence>
<dbReference type="GO" id="GO:0019706">
    <property type="term" value="F:protein-cysteine S-palmitoyltransferase activity"/>
    <property type="evidence" value="ECO:0007669"/>
    <property type="project" value="UniProtKB-EC"/>
</dbReference>
<dbReference type="EC" id="2.3.1.225" evidence="10"/>
<evidence type="ECO:0000256" key="7">
    <source>
        <dbReference type="ARBA" id="ARBA00023139"/>
    </source>
</evidence>
<evidence type="ECO:0000256" key="10">
    <source>
        <dbReference type="RuleBase" id="RU079119"/>
    </source>
</evidence>
<feature type="transmembrane region" description="Helical" evidence="10">
    <location>
        <begin position="37"/>
        <end position="55"/>
    </location>
</feature>
<evidence type="ECO:0000256" key="6">
    <source>
        <dbReference type="ARBA" id="ARBA00023136"/>
    </source>
</evidence>
<comment type="similarity">
    <text evidence="2 10">Belongs to the DHHC palmitoyltransferase family.</text>
</comment>
<accession>A0A813JNE4</accession>
<dbReference type="PANTHER" id="PTHR22883:SF301">
    <property type="entry name" value="PALMITOYLTRANSFERASE ZDHHC12"/>
    <property type="match status" value="1"/>
</dbReference>
<name>A0A813JNE4_POLGL</name>
<organism evidence="12 13">
    <name type="scientific">Polarella glacialis</name>
    <name type="common">Dinoflagellate</name>
    <dbReference type="NCBI Taxonomy" id="89957"/>
    <lineage>
        <taxon>Eukaryota</taxon>
        <taxon>Sar</taxon>
        <taxon>Alveolata</taxon>
        <taxon>Dinophyceae</taxon>
        <taxon>Suessiales</taxon>
        <taxon>Suessiaceae</taxon>
        <taxon>Polarella</taxon>
    </lineage>
</organism>
<reference evidence="12" key="1">
    <citation type="submission" date="2021-02" db="EMBL/GenBank/DDBJ databases">
        <authorList>
            <person name="Dougan E. K."/>
            <person name="Rhodes N."/>
            <person name="Thang M."/>
            <person name="Chan C."/>
        </authorList>
    </citation>
    <scope>NUCLEOTIDE SEQUENCE</scope>
</reference>
<evidence type="ECO:0000256" key="3">
    <source>
        <dbReference type="ARBA" id="ARBA00022679"/>
    </source>
</evidence>
<keyword evidence="3 10" id="KW-0808">Transferase</keyword>
<comment type="caution">
    <text evidence="12">The sequence shown here is derived from an EMBL/GenBank/DDBJ whole genome shotgun (WGS) entry which is preliminary data.</text>
</comment>
<feature type="non-terminal residue" evidence="12">
    <location>
        <position position="1"/>
    </location>
</feature>
<evidence type="ECO:0000313" key="13">
    <source>
        <dbReference type="Proteomes" id="UP000626109"/>
    </source>
</evidence>
<dbReference type="GO" id="GO:0006612">
    <property type="term" value="P:protein targeting to membrane"/>
    <property type="evidence" value="ECO:0007669"/>
    <property type="project" value="TreeGrafter"/>
</dbReference>
<evidence type="ECO:0000256" key="5">
    <source>
        <dbReference type="ARBA" id="ARBA00022989"/>
    </source>
</evidence>
<comment type="catalytic activity">
    <reaction evidence="10">
        <text>L-cysteinyl-[protein] + hexadecanoyl-CoA = S-hexadecanoyl-L-cysteinyl-[protein] + CoA</text>
        <dbReference type="Rhea" id="RHEA:36683"/>
        <dbReference type="Rhea" id="RHEA-COMP:10131"/>
        <dbReference type="Rhea" id="RHEA-COMP:11032"/>
        <dbReference type="ChEBI" id="CHEBI:29950"/>
        <dbReference type="ChEBI" id="CHEBI:57287"/>
        <dbReference type="ChEBI" id="CHEBI:57379"/>
        <dbReference type="ChEBI" id="CHEBI:74151"/>
        <dbReference type="EC" id="2.3.1.225"/>
    </reaction>
</comment>
<keyword evidence="9 10" id="KW-0012">Acyltransferase</keyword>
<dbReference type="EMBL" id="CAJNNW010025941">
    <property type="protein sequence ID" value="CAE8681256.1"/>
    <property type="molecule type" value="Genomic_DNA"/>
</dbReference>
<protein>
    <recommendedName>
        <fullName evidence="10">Palmitoyltransferase</fullName>
        <ecNumber evidence="10">2.3.1.225</ecNumber>
    </recommendedName>
</protein>
<feature type="domain" description="Palmitoyltransferase DHHC" evidence="11">
    <location>
        <begin position="124"/>
        <end position="252"/>
    </location>
</feature>
<keyword evidence="8" id="KW-0449">Lipoprotein</keyword>
<feature type="transmembrane region" description="Helical" evidence="10">
    <location>
        <begin position="170"/>
        <end position="195"/>
    </location>
</feature>
<dbReference type="PROSITE" id="PS50216">
    <property type="entry name" value="DHHC"/>
    <property type="match status" value="1"/>
</dbReference>
<keyword evidence="5 10" id="KW-1133">Transmembrane helix</keyword>
<evidence type="ECO:0000313" key="12">
    <source>
        <dbReference type="EMBL" id="CAE8681256.1"/>
    </source>
</evidence>
<gene>
    <name evidence="12" type="ORF">PGLA2088_LOCUS22348</name>
</gene>
<dbReference type="PANTHER" id="PTHR22883">
    <property type="entry name" value="ZINC FINGER DHHC DOMAIN CONTAINING PROTEIN"/>
    <property type="match status" value="1"/>
</dbReference>
<keyword evidence="7" id="KW-0564">Palmitate</keyword>
<feature type="transmembrane region" description="Helical" evidence="10">
    <location>
        <begin position="67"/>
        <end position="88"/>
    </location>
</feature>
<evidence type="ECO:0000256" key="2">
    <source>
        <dbReference type="ARBA" id="ARBA00008574"/>
    </source>
</evidence>
<dbReference type="InterPro" id="IPR001594">
    <property type="entry name" value="Palmitoyltrfase_DHHC"/>
</dbReference>
<dbReference type="GO" id="GO:0005783">
    <property type="term" value="C:endoplasmic reticulum"/>
    <property type="evidence" value="ECO:0007669"/>
    <property type="project" value="TreeGrafter"/>
</dbReference>
<evidence type="ECO:0000259" key="11">
    <source>
        <dbReference type="Pfam" id="PF01529"/>
    </source>
</evidence>
<dbReference type="InterPro" id="IPR039859">
    <property type="entry name" value="PFA4/ZDH16/20/ERF2-like"/>
</dbReference>